<keyword evidence="6 16" id="KW-0641">Proline biosynthesis</keyword>
<dbReference type="PANTHER" id="PTHR11063:SF8">
    <property type="entry name" value="DELTA-1-PYRROLINE-5-CARBOXYLATE SYNTHASE"/>
    <property type="match status" value="1"/>
</dbReference>
<comment type="catalytic activity">
    <reaction evidence="14 16">
        <text>L-glutamate 5-semialdehyde + phosphate + NADP(+) = L-glutamyl 5-phosphate + NADPH + H(+)</text>
        <dbReference type="Rhea" id="RHEA:19541"/>
        <dbReference type="ChEBI" id="CHEBI:15378"/>
        <dbReference type="ChEBI" id="CHEBI:43474"/>
        <dbReference type="ChEBI" id="CHEBI:57783"/>
        <dbReference type="ChEBI" id="CHEBI:58066"/>
        <dbReference type="ChEBI" id="CHEBI:58274"/>
        <dbReference type="ChEBI" id="CHEBI:58349"/>
        <dbReference type="EC" id="1.2.1.41"/>
    </reaction>
</comment>
<dbReference type="Gene3D" id="3.40.309.10">
    <property type="entry name" value="Aldehyde Dehydrogenase, Chain A, domain 2"/>
    <property type="match status" value="1"/>
</dbReference>
<dbReference type="GO" id="GO:0005524">
    <property type="term" value="F:ATP binding"/>
    <property type="evidence" value="ECO:0007669"/>
    <property type="project" value="UniProtKB-UniRule"/>
</dbReference>
<keyword evidence="5 16" id="KW-0028">Amino-acid biosynthesis</keyword>
<dbReference type="InterPro" id="IPR020593">
    <property type="entry name" value="G-glutamylP_reductase_CS"/>
</dbReference>
<dbReference type="GO" id="GO:0005739">
    <property type="term" value="C:mitochondrion"/>
    <property type="evidence" value="ECO:0007669"/>
    <property type="project" value="UniProtKB-UniRule"/>
</dbReference>
<evidence type="ECO:0000259" key="18">
    <source>
        <dbReference type="Pfam" id="PF00696"/>
    </source>
</evidence>
<evidence type="ECO:0000256" key="9">
    <source>
        <dbReference type="ARBA" id="ARBA00022777"/>
    </source>
</evidence>
<dbReference type="InterPro" id="IPR016161">
    <property type="entry name" value="Ald_DH/histidinol_DH"/>
</dbReference>
<keyword evidence="8 16" id="KW-0547">Nucleotide-binding</keyword>
<evidence type="ECO:0000256" key="6">
    <source>
        <dbReference type="ARBA" id="ARBA00022650"/>
    </source>
</evidence>
<dbReference type="Gene3D" id="3.40.1160.10">
    <property type="entry name" value="Acetylglutamate kinase-like"/>
    <property type="match status" value="2"/>
</dbReference>
<dbReference type="NCBIfam" id="NF001221">
    <property type="entry name" value="PRK00197.1"/>
    <property type="match status" value="1"/>
</dbReference>
<gene>
    <name evidence="19" type="ORF">DGUA_6G006926</name>
</gene>
<dbReference type="PRINTS" id="PR00474">
    <property type="entry name" value="GLU5KINASE"/>
</dbReference>
<comment type="similarity">
    <text evidence="3 16">In the C-terminal section; belongs to the gamma-glutamyl phosphate reductase family.</text>
</comment>
<dbReference type="InterPro" id="IPR005766">
    <property type="entry name" value="P5_carboxy_syn"/>
</dbReference>
<accession>A0A3B0J4E6</accession>
<reference evidence="20" key="1">
    <citation type="submission" date="2018-01" db="EMBL/GenBank/DDBJ databases">
        <authorList>
            <person name="Alioto T."/>
            <person name="Alioto T."/>
        </authorList>
    </citation>
    <scope>NUCLEOTIDE SEQUENCE [LARGE SCALE GENOMIC DNA]</scope>
</reference>
<dbReference type="NCBIfam" id="TIGR01027">
    <property type="entry name" value="proB"/>
    <property type="match status" value="1"/>
</dbReference>
<evidence type="ECO:0000256" key="13">
    <source>
        <dbReference type="ARBA" id="ARBA00023268"/>
    </source>
</evidence>
<evidence type="ECO:0000256" key="10">
    <source>
        <dbReference type="ARBA" id="ARBA00022840"/>
    </source>
</evidence>
<dbReference type="SUPFAM" id="SSF53633">
    <property type="entry name" value="Carbamate kinase-like"/>
    <property type="match status" value="1"/>
</dbReference>
<dbReference type="InterPro" id="IPR019797">
    <property type="entry name" value="Glutamate_5-kinase_CS"/>
</dbReference>
<name>A0A3B0J4E6_DROGU</name>
<dbReference type="CDD" id="cd07079">
    <property type="entry name" value="ALDH_F18-19_ProA-GPR"/>
    <property type="match status" value="1"/>
</dbReference>
<evidence type="ECO:0000313" key="19">
    <source>
        <dbReference type="EMBL" id="SPP76397.1"/>
    </source>
</evidence>
<organism evidence="19 20">
    <name type="scientific">Drosophila guanche</name>
    <name type="common">Fruit fly</name>
    <dbReference type="NCBI Taxonomy" id="7266"/>
    <lineage>
        <taxon>Eukaryota</taxon>
        <taxon>Metazoa</taxon>
        <taxon>Ecdysozoa</taxon>
        <taxon>Arthropoda</taxon>
        <taxon>Hexapoda</taxon>
        <taxon>Insecta</taxon>
        <taxon>Pterygota</taxon>
        <taxon>Neoptera</taxon>
        <taxon>Endopterygota</taxon>
        <taxon>Diptera</taxon>
        <taxon>Brachycera</taxon>
        <taxon>Muscomorpha</taxon>
        <taxon>Ephydroidea</taxon>
        <taxon>Drosophilidae</taxon>
        <taxon>Drosophila</taxon>
        <taxon>Sophophora</taxon>
    </lineage>
</organism>
<dbReference type="PROSITE" id="PS01223">
    <property type="entry name" value="PROA"/>
    <property type="match status" value="1"/>
</dbReference>
<dbReference type="NCBIfam" id="TIGR00407">
    <property type="entry name" value="proA"/>
    <property type="match status" value="1"/>
</dbReference>
<sequence length="778" mass="84215">MLRNSFNVAHALRNSFSSNVWRAASSHGPRQPLVSPERRLEKAHPTFTERSQLKYARRLVVKLGSAVITREDNHGLALGRLASIVEQVAECHLEGREVMMVTSGAVAFGKQKLAQELLMSLSMRETLNPKEGKEFDGATLEPRAAAAVGQSGLMSLYDAMFAQYGVKIAQVLVTKPDFYNEETRNNLFCTLSELISLNIVPIINTNDAVSPPMFIRDDEPAGGARRGIPIKDNDSLSAMLAAEVQADLLILMSDVDGIYNKPPWEDGAKLMHTYSSDDSNSIEFGKKSKVGTGGMDSKVKAATWALDRGVSVVICNGMQEKAIKTIIGGRKVGTFFTEATEHSTNAVPVEVMAENARTGSRQMQALTPAQRASAVNTLADLLVSREKFILEANAKDLAEAQKNGLAKPLLSRLSLNAAKLKNLAIGLKQIAEDSHKNVGRVLRRTRLADGLELKQVTVPIGVLLVIFESRPDSLPQVAALAMASGNGLLLKGGKEAAHSNRALMDLVTEALATVGAEHAVSLVSTREEISDLLSMEKHIDLIIPRGSSELVRSIQEQSLHIPVLGHAEGVCHVYIDRDADLRKALHIARDAKCDYPAACNAMETLLIHEDLMSGDIFTDVCNMLKREGVKINAGPRLNQQLTFGPPAAKSLRHEYGALECCIEIVPSLEEAINHIHTYGSGHTDVIVTENDAAAKHFLGSVDSACVFHNASSRFADGFRFGLGAEVGISTARIHARGPVGVEGLLTTKWILNGQDHAAADFAEGGERTWLHESLPLDD</sequence>
<dbReference type="InterPro" id="IPR005715">
    <property type="entry name" value="Glu_5kinase/COase_Synthase"/>
</dbReference>
<evidence type="ECO:0000256" key="14">
    <source>
        <dbReference type="ARBA" id="ARBA00049024"/>
    </source>
</evidence>
<dbReference type="InterPro" id="IPR000965">
    <property type="entry name" value="GPR_dom"/>
</dbReference>
<dbReference type="STRING" id="7266.A0A3B0J4E6"/>
<dbReference type="HAMAP" id="MF_00456">
    <property type="entry name" value="ProB"/>
    <property type="match status" value="1"/>
</dbReference>
<dbReference type="InterPro" id="IPR036393">
    <property type="entry name" value="AceGlu_kinase-like_sf"/>
</dbReference>
<evidence type="ECO:0000256" key="12">
    <source>
        <dbReference type="ARBA" id="ARBA00023002"/>
    </source>
</evidence>
<comment type="catalytic activity">
    <reaction evidence="15 16">
        <text>L-glutamate + ATP = L-glutamyl 5-phosphate + ADP</text>
        <dbReference type="Rhea" id="RHEA:14877"/>
        <dbReference type="ChEBI" id="CHEBI:29985"/>
        <dbReference type="ChEBI" id="CHEBI:30616"/>
        <dbReference type="ChEBI" id="CHEBI:58274"/>
        <dbReference type="ChEBI" id="CHEBI:456216"/>
        <dbReference type="EC" id="2.7.2.11"/>
    </reaction>
</comment>
<dbReference type="AlphaFoldDB" id="A0A3B0J4E6"/>
<dbReference type="GO" id="GO:0055129">
    <property type="term" value="P:L-proline biosynthetic process"/>
    <property type="evidence" value="ECO:0007669"/>
    <property type="project" value="UniProtKB-UniRule"/>
</dbReference>
<evidence type="ECO:0000256" key="8">
    <source>
        <dbReference type="ARBA" id="ARBA00022741"/>
    </source>
</evidence>
<dbReference type="Proteomes" id="UP000268350">
    <property type="component" value="Unassembled WGS sequence"/>
</dbReference>
<dbReference type="FunFam" id="3.40.309.10:FF:000011">
    <property type="entry name" value="Delta-1-pyrroline-5-carboxylate synthase"/>
    <property type="match status" value="1"/>
</dbReference>
<dbReference type="InterPro" id="IPR015590">
    <property type="entry name" value="Aldehyde_DH_dom"/>
</dbReference>
<evidence type="ECO:0000256" key="4">
    <source>
        <dbReference type="ARBA" id="ARBA00009302"/>
    </source>
</evidence>
<evidence type="ECO:0000256" key="15">
    <source>
        <dbReference type="ARBA" id="ARBA00049141"/>
    </source>
</evidence>
<comment type="similarity">
    <text evidence="4 16">In the N-terminal section; belongs to the glutamate 5-kinase family.</text>
</comment>
<dbReference type="PANTHER" id="PTHR11063">
    <property type="entry name" value="GLUTAMATE SEMIALDEHYDE DEHYDROGENASE"/>
    <property type="match status" value="1"/>
</dbReference>
<dbReference type="EMBL" id="OUUW01000002">
    <property type="protein sequence ID" value="SPP76397.1"/>
    <property type="molecule type" value="Genomic_DNA"/>
</dbReference>
<dbReference type="EC" id="2.7.2.11" evidence="16"/>
<dbReference type="InterPro" id="IPR016163">
    <property type="entry name" value="Ald_DH_C"/>
</dbReference>
<dbReference type="InterPro" id="IPR001057">
    <property type="entry name" value="Glu/AcGlu_kinase"/>
</dbReference>
<feature type="domain" description="Aspartate/glutamate/uridylate kinase" evidence="18">
    <location>
        <begin position="58"/>
        <end position="316"/>
    </location>
</feature>
<dbReference type="InterPro" id="IPR041744">
    <property type="entry name" value="G5K_ProBA"/>
</dbReference>
<keyword evidence="20" id="KW-1185">Reference proteome</keyword>
<comment type="pathway">
    <text evidence="1 16">Amino-acid biosynthesis; L-proline biosynthesis; L-glutamate 5-semialdehyde from L-glutamate: step 2/2.</text>
</comment>
<keyword evidence="9 16" id="KW-0418">Kinase</keyword>
<dbReference type="SUPFAM" id="SSF53720">
    <property type="entry name" value="ALDH-like"/>
    <property type="match status" value="1"/>
</dbReference>
<evidence type="ECO:0000256" key="16">
    <source>
        <dbReference type="PIRNR" id="PIRNR036429"/>
    </source>
</evidence>
<dbReference type="PIRSF" id="PIRSF036429">
    <property type="entry name" value="P5C_syn"/>
    <property type="match status" value="1"/>
</dbReference>
<evidence type="ECO:0000256" key="2">
    <source>
        <dbReference type="ARBA" id="ARBA00005185"/>
    </source>
</evidence>
<evidence type="ECO:0000256" key="11">
    <source>
        <dbReference type="ARBA" id="ARBA00022857"/>
    </source>
</evidence>
<dbReference type="Pfam" id="PF00171">
    <property type="entry name" value="Aldedh"/>
    <property type="match status" value="1"/>
</dbReference>
<dbReference type="PROSITE" id="PS00902">
    <property type="entry name" value="GLUTAMATE_5_KINASE"/>
    <property type="match status" value="1"/>
</dbReference>
<dbReference type="UniPathway" id="UPA00098">
    <property type="reaction ID" value="UER00359"/>
</dbReference>
<dbReference type="OrthoDB" id="1934954at2759"/>
<keyword evidence="11 16" id="KW-0521">NADP</keyword>
<feature type="domain" description="Aldehyde dehydrogenase" evidence="17">
    <location>
        <begin position="344"/>
        <end position="651"/>
    </location>
</feature>
<evidence type="ECO:0000256" key="3">
    <source>
        <dbReference type="ARBA" id="ARBA00006300"/>
    </source>
</evidence>
<dbReference type="InterPro" id="IPR016162">
    <property type="entry name" value="Ald_DH_N"/>
</dbReference>
<evidence type="ECO:0000259" key="17">
    <source>
        <dbReference type="Pfam" id="PF00171"/>
    </source>
</evidence>
<keyword evidence="12 16" id="KW-0560">Oxidoreductase</keyword>
<dbReference type="NCBIfam" id="TIGR01092">
    <property type="entry name" value="P5CS"/>
    <property type="match status" value="1"/>
</dbReference>
<evidence type="ECO:0000313" key="20">
    <source>
        <dbReference type="Proteomes" id="UP000268350"/>
    </source>
</evidence>
<dbReference type="EC" id="1.2.1.41" evidence="16"/>
<dbReference type="Gene3D" id="3.40.605.10">
    <property type="entry name" value="Aldehyde Dehydrogenase, Chain A, domain 1"/>
    <property type="match status" value="1"/>
</dbReference>
<evidence type="ECO:0000256" key="7">
    <source>
        <dbReference type="ARBA" id="ARBA00022679"/>
    </source>
</evidence>
<evidence type="ECO:0000256" key="5">
    <source>
        <dbReference type="ARBA" id="ARBA00022605"/>
    </source>
</evidence>
<dbReference type="GO" id="GO:0004350">
    <property type="term" value="F:glutamate-5-semialdehyde dehydrogenase activity"/>
    <property type="evidence" value="ECO:0007669"/>
    <property type="project" value="UniProtKB-UniRule"/>
</dbReference>
<dbReference type="CDD" id="cd04256">
    <property type="entry name" value="AAK_P5CS_ProBA"/>
    <property type="match status" value="1"/>
</dbReference>
<keyword evidence="13" id="KW-0511">Multifunctional enzyme</keyword>
<keyword evidence="7 16" id="KW-0808">Transferase</keyword>
<keyword evidence="10 16" id="KW-0067">ATP-binding</keyword>
<dbReference type="FunFam" id="3.40.1160.10:FF:000032">
    <property type="entry name" value="Delta-1-pyrroline-5-carboxylate synthase"/>
    <property type="match status" value="1"/>
</dbReference>
<dbReference type="InterPro" id="IPR001048">
    <property type="entry name" value="Asp/Glu/Uridylate_kinase"/>
</dbReference>
<dbReference type="GO" id="GO:0004349">
    <property type="term" value="F:glutamate 5-kinase activity"/>
    <property type="evidence" value="ECO:0007669"/>
    <property type="project" value="UniProtKB-UniRule"/>
</dbReference>
<protein>
    <recommendedName>
        <fullName evidence="16">Delta-1-pyrroline-5-carboxylate synthase</fullName>
    </recommendedName>
    <domain>
        <recommendedName>
            <fullName evidence="16">Glutamate 5-kinase</fullName>
            <shortName evidence="16">GK</shortName>
            <ecNumber evidence="16">2.7.2.11</ecNumber>
        </recommendedName>
        <alternativeName>
            <fullName evidence="16">Gamma-glutamyl kinase</fullName>
        </alternativeName>
    </domain>
    <domain>
        <recommendedName>
            <fullName evidence="16">Gamma-glutamyl phosphate reductase</fullName>
            <shortName evidence="16">GPR</shortName>
            <ecNumber evidence="16">1.2.1.41</ecNumber>
        </recommendedName>
        <alternativeName>
            <fullName evidence="16">Glutamate-5-semialdehyde dehydrogenase</fullName>
        </alternativeName>
        <alternativeName>
            <fullName evidence="16">Glutamyl-gamma-semialdehyde dehydrogenase</fullName>
        </alternativeName>
    </domain>
</protein>
<dbReference type="Pfam" id="PF00696">
    <property type="entry name" value="AA_kinase"/>
    <property type="match status" value="1"/>
</dbReference>
<dbReference type="HAMAP" id="MF_00412">
    <property type="entry name" value="ProA"/>
    <property type="match status" value="1"/>
</dbReference>
<comment type="pathway">
    <text evidence="2 16">Amino-acid biosynthesis; L-proline biosynthesis; L-glutamate 5-semialdehyde from L-glutamate: step 1/2.</text>
</comment>
<evidence type="ECO:0000256" key="1">
    <source>
        <dbReference type="ARBA" id="ARBA00004985"/>
    </source>
</evidence>
<proteinExistence type="inferred from homology"/>